<gene>
    <name evidence="6" type="primary">LOC111013730</name>
</gene>
<feature type="domain" description="DUF4378" evidence="3">
    <location>
        <begin position="826"/>
        <end position="974"/>
    </location>
</feature>
<feature type="region of interest" description="Disordered" evidence="1">
    <location>
        <begin position="275"/>
        <end position="323"/>
    </location>
</feature>
<evidence type="ECO:0000313" key="6">
    <source>
        <dbReference type="RefSeq" id="XP_022143938.1"/>
    </source>
</evidence>
<dbReference type="Proteomes" id="UP000504603">
    <property type="component" value="Unplaced"/>
</dbReference>
<keyword evidence="5" id="KW-1185">Reference proteome</keyword>
<feature type="region of interest" description="Disordered" evidence="1">
    <location>
        <begin position="20"/>
        <end position="58"/>
    </location>
</feature>
<feature type="compositionally biased region" description="Low complexity" evidence="1">
    <location>
        <begin position="302"/>
        <end position="317"/>
    </location>
</feature>
<feature type="region of interest" description="Disordered" evidence="1">
    <location>
        <begin position="708"/>
        <end position="750"/>
    </location>
</feature>
<dbReference type="GeneID" id="111013730"/>
<dbReference type="PANTHER" id="PTHR46836">
    <property type="entry name" value="AFADIN"/>
    <property type="match status" value="1"/>
</dbReference>
<feature type="domain" description="DUF3741" evidence="2">
    <location>
        <begin position="196"/>
        <end position="240"/>
    </location>
</feature>
<feature type="region of interest" description="Disordered" evidence="1">
    <location>
        <begin position="516"/>
        <end position="590"/>
    </location>
</feature>
<feature type="compositionally biased region" description="Polar residues" evidence="1">
    <location>
        <begin position="287"/>
        <end position="296"/>
    </location>
</feature>
<evidence type="ECO:0000259" key="3">
    <source>
        <dbReference type="Pfam" id="PF14309"/>
    </source>
</evidence>
<dbReference type="OrthoDB" id="1925259at2759"/>
<dbReference type="Pfam" id="PF12552">
    <property type="entry name" value="DUF3741"/>
    <property type="match status" value="1"/>
</dbReference>
<feature type="compositionally biased region" description="Basic and acidic residues" evidence="1">
    <location>
        <begin position="464"/>
        <end position="473"/>
    </location>
</feature>
<evidence type="ECO:0000259" key="4">
    <source>
        <dbReference type="Pfam" id="PF14383"/>
    </source>
</evidence>
<dbReference type="InterPro" id="IPR032795">
    <property type="entry name" value="DUF3741-assoc"/>
</dbReference>
<feature type="compositionally biased region" description="Basic and acidic residues" evidence="1">
    <location>
        <begin position="579"/>
        <end position="590"/>
    </location>
</feature>
<feature type="region of interest" description="Disordered" evidence="1">
    <location>
        <begin position="450"/>
        <end position="497"/>
    </location>
</feature>
<dbReference type="RefSeq" id="XP_022143938.1">
    <property type="nucleotide sequence ID" value="XM_022288246.1"/>
</dbReference>
<protein>
    <submittedName>
        <fullName evidence="6">Uncharacterized protein LOC111013730</fullName>
    </submittedName>
</protein>
<dbReference type="Pfam" id="PF14383">
    <property type="entry name" value="VARLMGL"/>
    <property type="match status" value="1"/>
</dbReference>
<feature type="domain" description="DUF3741" evidence="4">
    <location>
        <begin position="96"/>
        <end position="113"/>
    </location>
</feature>
<dbReference type="Pfam" id="PF14309">
    <property type="entry name" value="DUF4378"/>
    <property type="match status" value="1"/>
</dbReference>
<accession>A0A6J1CRY4</accession>
<dbReference type="AlphaFoldDB" id="A0A6J1CRY4"/>
<dbReference type="InterPro" id="IPR022212">
    <property type="entry name" value="DUF3741"/>
</dbReference>
<evidence type="ECO:0000259" key="2">
    <source>
        <dbReference type="Pfam" id="PF12552"/>
    </source>
</evidence>
<evidence type="ECO:0000256" key="1">
    <source>
        <dbReference type="SAM" id="MobiDB-lite"/>
    </source>
</evidence>
<feature type="compositionally biased region" description="Low complexity" evidence="1">
    <location>
        <begin position="554"/>
        <end position="565"/>
    </location>
</feature>
<organism evidence="5 6">
    <name type="scientific">Momordica charantia</name>
    <name type="common">Bitter gourd</name>
    <name type="synonym">Balsam pear</name>
    <dbReference type="NCBI Taxonomy" id="3673"/>
    <lineage>
        <taxon>Eukaryota</taxon>
        <taxon>Viridiplantae</taxon>
        <taxon>Streptophyta</taxon>
        <taxon>Embryophyta</taxon>
        <taxon>Tracheophyta</taxon>
        <taxon>Spermatophyta</taxon>
        <taxon>Magnoliopsida</taxon>
        <taxon>eudicotyledons</taxon>
        <taxon>Gunneridae</taxon>
        <taxon>Pentapetalae</taxon>
        <taxon>rosids</taxon>
        <taxon>fabids</taxon>
        <taxon>Cucurbitales</taxon>
        <taxon>Cucurbitaceae</taxon>
        <taxon>Momordiceae</taxon>
        <taxon>Momordica</taxon>
    </lineage>
</organism>
<feature type="compositionally biased region" description="Basic and acidic residues" evidence="1">
    <location>
        <begin position="516"/>
        <end position="532"/>
    </location>
</feature>
<feature type="compositionally biased region" description="Basic and acidic residues" evidence="1">
    <location>
        <begin position="708"/>
        <end position="717"/>
    </location>
</feature>
<name>A0A6J1CRY4_MOMCH</name>
<sequence>MEKIRHKRYKIASIVDRSSGERFSPVKRAIRSGNRKNEKQRNLPTLASDSSSCSSGATEEDSFTLELGWRSSKDSFGAPVKKLLADEMSKETEIKKRSPNVIAKLMGLDGMPPPRTAYNQQKCPSEDHSQRYISKEKVERKGSYCDVQMTRRSSKEQQEFKDVFEVLETSKTQQSRNSDQGTPKFEVTGSEMAFIRQKFMDAKRLSSDEKLHDSREFHDALNALESNRDLLLKFLHQPGSLFARHLNDLQDDGSYSGRDCLTSLESLDNRKCDYPVFRGNSERGTPKKNSSKSNYNRRGGPSSHSDSSFSGHSSKSSPILERKNELEHLPTRIVVLKPNIGKVQNARNIIYPSHSFPECSDTGEFRTVERRAKKELRGKKESLDKVLFSRQIYKESTDEQTRQIRHGFSTPPMNLTCSGFQGYAGDESSCSLSGNESAEEPMVRTVDLKGSSSLNVGYPRSSSRHKESSISREAKKRLTARWRSSRNSEDKGVVSRGSSLADMLAAHLDARVTEEGFTDKFSNDEQPGREVEPLGISSNDGWKDDCSHLTRPRSLPSSSNGFGSSKTVHLSKGTNKHLISKESKRENNKAVKNNFDQRECLPCQKSKSSKIAQECSLPSSRQSNDMLLQIQVNPDSLNTHSLDDRSSKMTSTEFEASCSNVDDRSRISRSVEDVRHASYTITFPETPDELQLESADCMSAIGNSCIDDRDNTVHEEGPSVESPAPSHKSVAALESPASSKEADQPSPVSVLEPAFGDDISSCSECFESVSADLQGLRMQLHRLKFESEAFTDGPMLISSDEDAAEASAGLCDEKKNGLCRAIDSWEFSYLLDILTNSGLNDANPGTLIATLFSSDCPINPKIFEQLEKNQSWRCPSSTTRSDRRLLFDRINSGLLAMSRQLSDPHPWVRPVKTQIAATKWMKKNELQNRLCKFLDTQLVRYDVVEESEWQDLGDEIDVIGNEIERLMIDELLAEVVTM</sequence>
<proteinExistence type="predicted"/>
<feature type="compositionally biased region" description="Basic residues" evidence="1">
    <location>
        <begin position="474"/>
        <end position="484"/>
    </location>
</feature>
<dbReference type="PANTHER" id="PTHR46836:SF8">
    <property type="entry name" value="AFADIN"/>
    <property type="match status" value="1"/>
</dbReference>
<reference evidence="6" key="1">
    <citation type="submission" date="2025-08" db="UniProtKB">
        <authorList>
            <consortium name="RefSeq"/>
        </authorList>
    </citation>
    <scope>IDENTIFICATION</scope>
    <source>
        <strain evidence="6">OHB3-1</strain>
    </source>
</reference>
<dbReference type="KEGG" id="mcha:111013730"/>
<evidence type="ECO:0000313" key="5">
    <source>
        <dbReference type="Proteomes" id="UP000504603"/>
    </source>
</evidence>
<dbReference type="InterPro" id="IPR025486">
    <property type="entry name" value="DUF4378"/>
</dbReference>